<dbReference type="AlphaFoldDB" id="A0A9W9JXX5"/>
<gene>
    <name evidence="1" type="ORF">N7532_010301</name>
</gene>
<evidence type="ECO:0008006" key="3">
    <source>
        <dbReference type="Google" id="ProtNLM"/>
    </source>
</evidence>
<sequence length="88" mass="9926">MGCMVIELLTGQPPFDTSLLTPTILISQIQELASDGLPERWQEEWDTNTNSSDESTGPNLQNCLKEVYFDRPHNPDLTRYDIARLGTS</sequence>
<reference evidence="1" key="1">
    <citation type="submission" date="2022-11" db="EMBL/GenBank/DDBJ databases">
        <authorList>
            <person name="Petersen C."/>
        </authorList>
    </citation>
    <scope>NUCLEOTIDE SEQUENCE</scope>
    <source>
        <strain evidence="1">IBT 30761</strain>
    </source>
</reference>
<dbReference type="EMBL" id="JAPQKI010000010">
    <property type="protein sequence ID" value="KAJ5085530.1"/>
    <property type="molecule type" value="Genomic_DNA"/>
</dbReference>
<protein>
    <recommendedName>
        <fullName evidence="3">Protein kinase domain-containing protein</fullName>
    </recommendedName>
</protein>
<dbReference type="Proteomes" id="UP001149074">
    <property type="component" value="Unassembled WGS sequence"/>
</dbReference>
<name>A0A9W9JXX5_9EURO</name>
<organism evidence="1 2">
    <name type="scientific">Penicillium argentinense</name>
    <dbReference type="NCBI Taxonomy" id="1131581"/>
    <lineage>
        <taxon>Eukaryota</taxon>
        <taxon>Fungi</taxon>
        <taxon>Dikarya</taxon>
        <taxon>Ascomycota</taxon>
        <taxon>Pezizomycotina</taxon>
        <taxon>Eurotiomycetes</taxon>
        <taxon>Eurotiomycetidae</taxon>
        <taxon>Eurotiales</taxon>
        <taxon>Aspergillaceae</taxon>
        <taxon>Penicillium</taxon>
    </lineage>
</organism>
<reference evidence="1" key="2">
    <citation type="journal article" date="2023" name="IMA Fungus">
        <title>Comparative genomic study of the Penicillium genus elucidates a diverse pangenome and 15 lateral gene transfer events.</title>
        <authorList>
            <person name="Petersen C."/>
            <person name="Sorensen T."/>
            <person name="Nielsen M.R."/>
            <person name="Sondergaard T.E."/>
            <person name="Sorensen J.L."/>
            <person name="Fitzpatrick D.A."/>
            <person name="Frisvad J.C."/>
            <person name="Nielsen K.L."/>
        </authorList>
    </citation>
    <scope>NUCLEOTIDE SEQUENCE</scope>
    <source>
        <strain evidence="1">IBT 30761</strain>
    </source>
</reference>
<dbReference type="RefSeq" id="XP_056470208.1">
    <property type="nucleotide sequence ID" value="XM_056622792.1"/>
</dbReference>
<proteinExistence type="predicted"/>
<accession>A0A9W9JXX5</accession>
<dbReference type="GeneID" id="81361771"/>
<evidence type="ECO:0000313" key="2">
    <source>
        <dbReference type="Proteomes" id="UP001149074"/>
    </source>
</evidence>
<comment type="caution">
    <text evidence="1">The sequence shown here is derived from an EMBL/GenBank/DDBJ whole genome shotgun (WGS) entry which is preliminary data.</text>
</comment>
<keyword evidence="2" id="KW-1185">Reference proteome</keyword>
<evidence type="ECO:0000313" key="1">
    <source>
        <dbReference type="EMBL" id="KAJ5085530.1"/>
    </source>
</evidence>
<dbReference type="OrthoDB" id="5979581at2759"/>